<evidence type="ECO:0000313" key="2">
    <source>
        <dbReference type="EMBL" id="GAC95830.1"/>
    </source>
</evidence>
<name>R9PCQ6_PSEHS</name>
<dbReference type="HOGENOM" id="CLU_462408_0_0_1"/>
<organism evidence="2 3">
    <name type="scientific">Pseudozyma hubeiensis (strain SY62)</name>
    <name type="common">Yeast</name>
    <dbReference type="NCBI Taxonomy" id="1305764"/>
    <lineage>
        <taxon>Eukaryota</taxon>
        <taxon>Fungi</taxon>
        <taxon>Dikarya</taxon>
        <taxon>Basidiomycota</taxon>
        <taxon>Ustilaginomycotina</taxon>
        <taxon>Ustilaginomycetes</taxon>
        <taxon>Ustilaginales</taxon>
        <taxon>Ustilaginaceae</taxon>
        <taxon>Pseudozyma</taxon>
    </lineage>
</organism>
<dbReference type="Proteomes" id="UP000014071">
    <property type="component" value="Unassembled WGS sequence"/>
</dbReference>
<keyword evidence="3" id="KW-1185">Reference proteome</keyword>
<dbReference type="RefSeq" id="XP_012189417.1">
    <property type="nucleotide sequence ID" value="XM_012334027.1"/>
</dbReference>
<evidence type="ECO:0000313" key="3">
    <source>
        <dbReference type="Proteomes" id="UP000014071"/>
    </source>
</evidence>
<feature type="region of interest" description="Disordered" evidence="1">
    <location>
        <begin position="1"/>
        <end position="57"/>
    </location>
</feature>
<evidence type="ECO:0000256" key="1">
    <source>
        <dbReference type="SAM" id="MobiDB-lite"/>
    </source>
</evidence>
<dbReference type="AlphaFoldDB" id="R9PCQ6"/>
<protein>
    <submittedName>
        <fullName evidence="2">Uncharacterized protein</fullName>
    </submittedName>
</protein>
<dbReference type="OrthoDB" id="10407351at2759"/>
<gene>
    <name evidence="2" type="ORF">PHSY_003407</name>
</gene>
<reference evidence="3" key="1">
    <citation type="journal article" date="2013" name="Genome Announc.">
        <title>Draft genome sequence of the basidiomycetous yeast-like fungus Pseudozyma hubeiensis SY62, which produces an abundant amount of the biosurfactant mannosylerythritol lipids.</title>
        <authorList>
            <person name="Konishi M."/>
            <person name="Hatada Y."/>
            <person name="Horiuchi J."/>
        </authorList>
    </citation>
    <scope>NUCLEOTIDE SEQUENCE [LARGE SCALE GENOMIC DNA]</scope>
    <source>
        <strain evidence="3">SY62</strain>
    </source>
</reference>
<dbReference type="EMBL" id="DF238798">
    <property type="protein sequence ID" value="GAC95830.1"/>
    <property type="molecule type" value="Genomic_DNA"/>
</dbReference>
<dbReference type="GeneID" id="24108696"/>
<accession>R9PCQ6</accession>
<proteinExistence type="predicted"/>
<sequence length="590" mass="66621">MPKRYWATSDDGHGDESLLPPAASSSKRAAHQHAEDSHGAGLRPYRVGADGVPVPMAPSAEGEAAELKLLYEEEETSKEKRSHVVVGHLLDDGRIVRIKTLAGWPESQYTPEEEAELAAQAAEAAAAARREAQRLSGDRKGDPTREVRHYVWTHPDVWQPNAMVDSLHYPDVVTRGPNVKQRKLVFRTQVHLRLTAMRKEHNTNDRPCQKCFDLKITCLGPDENFKTSDQNKCANCRCLEHVCQQFTDEEWDKIGNSYDPRRDLDLPDWDPDYANARSANTLSRFKHMDTDKSFNTSRFIKYLAEAMRLPTERVGSVWEGVVSALGPDYKVEPDDEMAPAQFDACFVCLYDRTRRRDRKPESKNRVFRWDCDCDCGCNRSGGRHYPKHRDVDKVASEPTQPTRDARSLIGAAVKERRGILVHVRNAADKQQCLETPHLAQIQIVIILVSFSQFADSIDVIFPAILLAIGSSIRRGVVSTKWRVFFELLGASTVGFLASCHRTVFGLPLLFAHPIMTAKNPTNVGDTVQWSRRGKAHTDRRRKRELAQVTIPRSLVCSQTVRQDFPSVELFRTYATTASFGIEDCQNEIAE</sequence>